<dbReference type="EMBL" id="JBICCN010000144">
    <property type="protein sequence ID" value="KAL3089546.1"/>
    <property type="molecule type" value="Genomic_DNA"/>
</dbReference>
<keyword evidence="4 6" id="KW-0539">Nucleus</keyword>
<dbReference type="PANTHER" id="PTHR48414">
    <property type="entry name" value="POP5 HOMOLOG, RIBONUCLEASE P_MRP SUBUNIT"/>
    <property type="match status" value="1"/>
</dbReference>
<dbReference type="GO" id="GO:1902555">
    <property type="term" value="C:endoribonuclease complex"/>
    <property type="evidence" value="ECO:0007669"/>
    <property type="project" value="UniProtKB-ARBA"/>
</dbReference>
<proteinExistence type="inferred from homology"/>
<evidence type="ECO:0000256" key="2">
    <source>
        <dbReference type="ARBA" id="ARBA00022552"/>
    </source>
</evidence>
<evidence type="ECO:0000313" key="7">
    <source>
        <dbReference type="EMBL" id="KAL3089546.1"/>
    </source>
</evidence>
<dbReference type="PANTHER" id="PTHR48414:SF1">
    <property type="entry name" value="POP5 HOMOLOG, RIBONUCLEASE P_MRP SUBUNIT"/>
    <property type="match status" value="1"/>
</dbReference>
<protein>
    <recommendedName>
        <fullName evidence="5 6">Ribonuclease P/MRP protein subunit POP5</fullName>
    </recommendedName>
</protein>
<comment type="caution">
    <text evidence="7">The sequence shown here is derived from an EMBL/GenBank/DDBJ whole genome shotgun (WGS) entry which is preliminary data.</text>
</comment>
<accession>A0ABD2JG00</accession>
<keyword evidence="2" id="KW-0698">rRNA processing</keyword>
<evidence type="ECO:0000256" key="4">
    <source>
        <dbReference type="ARBA" id="ARBA00023242"/>
    </source>
</evidence>
<dbReference type="InterPro" id="IPR038085">
    <property type="entry name" value="Rnp2-like_sf"/>
</dbReference>
<dbReference type="Pfam" id="PF01900">
    <property type="entry name" value="RNase_P_Rpp14"/>
    <property type="match status" value="1"/>
</dbReference>
<comment type="function">
    <text evidence="6">Component of ribonuclease P, a protein complex that generates mature tRNA molecules by cleaving their 5'-ends.</text>
</comment>
<dbReference type="SUPFAM" id="SSF160350">
    <property type="entry name" value="Rnp2-like"/>
    <property type="match status" value="1"/>
</dbReference>
<evidence type="ECO:0000256" key="3">
    <source>
        <dbReference type="ARBA" id="ARBA00022694"/>
    </source>
</evidence>
<dbReference type="GO" id="GO:0005730">
    <property type="term" value="C:nucleolus"/>
    <property type="evidence" value="ECO:0007669"/>
    <property type="project" value="UniProtKB-SubCell"/>
</dbReference>
<keyword evidence="8" id="KW-1185">Reference proteome</keyword>
<dbReference type="Gene3D" id="3.30.70.3250">
    <property type="entry name" value="Ribonuclease P, Pop5 subunit"/>
    <property type="match status" value="1"/>
</dbReference>
<dbReference type="GO" id="GO:0006364">
    <property type="term" value="P:rRNA processing"/>
    <property type="evidence" value="ECO:0007669"/>
    <property type="project" value="UniProtKB-KW"/>
</dbReference>
<dbReference type="InterPro" id="IPR016819">
    <property type="entry name" value="RNase_P/MRP_POP5"/>
</dbReference>
<comment type="subcellular location">
    <subcellularLocation>
        <location evidence="6">Nucleus</location>
        <location evidence="6">Nucleolus</location>
    </subcellularLocation>
</comment>
<keyword evidence="3 6" id="KW-0819">tRNA processing</keyword>
<evidence type="ECO:0000256" key="6">
    <source>
        <dbReference type="PIRNR" id="PIRNR023803"/>
    </source>
</evidence>
<evidence type="ECO:0000256" key="5">
    <source>
        <dbReference type="ARBA" id="ARBA00044198"/>
    </source>
</evidence>
<name>A0ABD2JG00_HETSC</name>
<comment type="similarity">
    <text evidence="1 6">Belongs to the eukaryotic/archaeal RNase P protein component 2 family.</text>
</comment>
<dbReference type="GO" id="GO:1990904">
    <property type="term" value="C:ribonucleoprotein complex"/>
    <property type="evidence" value="ECO:0007669"/>
    <property type="project" value="UniProtKB-ARBA"/>
</dbReference>
<dbReference type="AlphaFoldDB" id="A0ABD2JG00"/>
<dbReference type="PIRSF" id="PIRSF023803">
    <property type="entry name" value="Ribonuclease_P_prd"/>
    <property type="match status" value="1"/>
</dbReference>
<reference evidence="7 8" key="1">
    <citation type="submission" date="2024-10" db="EMBL/GenBank/DDBJ databases">
        <authorList>
            <person name="Kim D."/>
        </authorList>
    </citation>
    <scope>NUCLEOTIDE SEQUENCE [LARGE SCALE GENOMIC DNA]</scope>
    <source>
        <strain evidence="7">Taebaek</strain>
    </source>
</reference>
<gene>
    <name evidence="7" type="ORF">niasHS_006930</name>
</gene>
<sequence length="146" mass="16171">MVKLKRRYLLVEVLADAQLDGKRLYSVLLEQVAHLHGDYGVGAVSGSLQVKVHDQDTMVVVLRISAGECHFVTSALPFVLVVDGNKCVLNLLIKASSLRTIERALIRRNISALYAKLKNEKGTAERKTIQKAIRSVTGPRVAHIRM</sequence>
<organism evidence="7 8">
    <name type="scientific">Heterodera schachtii</name>
    <name type="common">Sugarbeet cyst nematode worm</name>
    <name type="synonym">Tylenchus schachtii</name>
    <dbReference type="NCBI Taxonomy" id="97005"/>
    <lineage>
        <taxon>Eukaryota</taxon>
        <taxon>Metazoa</taxon>
        <taxon>Ecdysozoa</taxon>
        <taxon>Nematoda</taxon>
        <taxon>Chromadorea</taxon>
        <taxon>Rhabditida</taxon>
        <taxon>Tylenchina</taxon>
        <taxon>Tylenchomorpha</taxon>
        <taxon>Tylenchoidea</taxon>
        <taxon>Heteroderidae</taxon>
        <taxon>Heteroderinae</taxon>
        <taxon>Heterodera</taxon>
    </lineage>
</organism>
<dbReference type="GO" id="GO:0008033">
    <property type="term" value="P:tRNA processing"/>
    <property type="evidence" value="ECO:0007669"/>
    <property type="project" value="UniProtKB-KW"/>
</dbReference>
<evidence type="ECO:0000313" key="8">
    <source>
        <dbReference type="Proteomes" id="UP001620645"/>
    </source>
</evidence>
<evidence type="ECO:0000256" key="1">
    <source>
        <dbReference type="ARBA" id="ARBA00010800"/>
    </source>
</evidence>
<dbReference type="InterPro" id="IPR002759">
    <property type="entry name" value="Pop5/Rpp14/Rnp2-like"/>
</dbReference>
<dbReference type="Proteomes" id="UP001620645">
    <property type="component" value="Unassembled WGS sequence"/>
</dbReference>